<dbReference type="EMBL" id="LR999458">
    <property type="protein sequence ID" value="CAE6242835.1"/>
    <property type="molecule type" value="Genomic_DNA"/>
</dbReference>
<reference evidence="8" key="1">
    <citation type="submission" date="2021-01" db="EMBL/GenBank/DDBJ databases">
        <authorList>
            <person name="Bezrukov I."/>
        </authorList>
    </citation>
    <scope>NUCLEOTIDE SEQUENCE</scope>
</reference>
<evidence type="ECO:0000259" key="7">
    <source>
        <dbReference type="PROSITE" id="PS51686"/>
    </source>
</evidence>
<sequence>MQQLLLAAIDMVDANSKTGGYIVYSTCSIMVTENEAVIDYALKKRDVKLVTCGLDFGRKGFTRFREHRFQPSLDKTRRFYPHVHNMDGFFVAKLKKMSNVKQSSEGDDEAVETVEQAEVSSDDDDDEAEAIEEIEKPSVPIGNRRKQKKKRTRKDLQNQRRTRKVKRNKKSKSENVEEPSKARKQKKKRSEWKNEIAQAREEKRIAMREKAKEEKQ</sequence>
<proteinExistence type="inferred from homology"/>
<feature type="compositionally biased region" description="Basic residues" evidence="6">
    <location>
        <begin position="160"/>
        <end position="170"/>
    </location>
</feature>
<keyword evidence="9" id="KW-1185">Reference proteome</keyword>
<keyword evidence="1 5" id="KW-0489">Methyltransferase</keyword>
<accession>A0A8S2B3C2</accession>
<comment type="similarity">
    <text evidence="5">Belongs to the class I-like SAM-binding methyltransferase superfamily. RsmB/NOP family.</text>
</comment>
<dbReference type="Pfam" id="PF01189">
    <property type="entry name" value="Methyltr_RsmB-F"/>
    <property type="match status" value="1"/>
</dbReference>
<dbReference type="GO" id="GO:0000470">
    <property type="term" value="P:maturation of LSU-rRNA"/>
    <property type="evidence" value="ECO:0007669"/>
    <property type="project" value="TreeGrafter"/>
</dbReference>
<dbReference type="PROSITE" id="PS51686">
    <property type="entry name" value="SAM_MT_RSMB_NOP"/>
    <property type="match status" value="1"/>
</dbReference>
<feature type="compositionally biased region" description="Basic and acidic residues" evidence="6">
    <location>
        <begin position="191"/>
        <end position="216"/>
    </location>
</feature>
<comment type="caution">
    <text evidence="5">Lacks conserved residue(s) required for the propagation of feature annotation.</text>
</comment>
<feature type="compositionally biased region" description="Acidic residues" evidence="6">
    <location>
        <begin position="120"/>
        <end position="132"/>
    </location>
</feature>
<keyword evidence="4 5" id="KW-0694">RNA-binding</keyword>
<dbReference type="SUPFAM" id="SSF53335">
    <property type="entry name" value="S-adenosyl-L-methionine-dependent methyltransferases"/>
    <property type="match status" value="1"/>
</dbReference>
<feature type="active site" description="Nucleophile" evidence="5">
    <location>
        <position position="27"/>
    </location>
</feature>
<evidence type="ECO:0000256" key="6">
    <source>
        <dbReference type="SAM" id="MobiDB-lite"/>
    </source>
</evidence>
<feature type="domain" description="SAM-dependent MTase RsmB/NOP-type" evidence="7">
    <location>
        <begin position="1"/>
        <end position="97"/>
    </location>
</feature>
<dbReference type="InterPro" id="IPR023267">
    <property type="entry name" value="RCMT"/>
</dbReference>
<organism evidence="8 9">
    <name type="scientific">Arabidopsis arenosa</name>
    <name type="common">Sand rock-cress</name>
    <name type="synonym">Cardaminopsis arenosa</name>
    <dbReference type="NCBI Taxonomy" id="38785"/>
    <lineage>
        <taxon>Eukaryota</taxon>
        <taxon>Viridiplantae</taxon>
        <taxon>Streptophyta</taxon>
        <taxon>Embryophyta</taxon>
        <taxon>Tracheophyta</taxon>
        <taxon>Spermatophyta</taxon>
        <taxon>Magnoliopsida</taxon>
        <taxon>eudicotyledons</taxon>
        <taxon>Gunneridae</taxon>
        <taxon>Pentapetalae</taxon>
        <taxon>rosids</taxon>
        <taxon>malvids</taxon>
        <taxon>Brassicales</taxon>
        <taxon>Brassicaceae</taxon>
        <taxon>Camelineae</taxon>
        <taxon>Arabidopsis</taxon>
    </lineage>
</organism>
<protein>
    <recommendedName>
        <fullName evidence="7">SAM-dependent MTase RsmB/NOP-type domain-containing protein</fullName>
    </recommendedName>
</protein>
<dbReference type="GO" id="GO:0009383">
    <property type="term" value="F:rRNA (cytosine-C5-)-methyltransferase activity"/>
    <property type="evidence" value="ECO:0007669"/>
    <property type="project" value="TreeGrafter"/>
</dbReference>
<dbReference type="Gene3D" id="3.40.50.150">
    <property type="entry name" value="Vaccinia Virus protein VP39"/>
    <property type="match status" value="1"/>
</dbReference>
<gene>
    <name evidence="8" type="ORF">AARE701A_LOCUS21609</name>
</gene>
<evidence type="ECO:0000256" key="4">
    <source>
        <dbReference type="ARBA" id="ARBA00022884"/>
    </source>
</evidence>
<dbReference type="PRINTS" id="PR02008">
    <property type="entry name" value="RCMTFAMILY"/>
</dbReference>
<dbReference type="AlphaFoldDB" id="A0A8S2B3C2"/>
<evidence type="ECO:0000256" key="1">
    <source>
        <dbReference type="ARBA" id="ARBA00022603"/>
    </source>
</evidence>
<dbReference type="PANTHER" id="PTHR22807:SF75">
    <property type="entry name" value="25S RRNA (CYTOSINE-C(5))-METHYLTRANSFERASE NOP2A"/>
    <property type="match status" value="1"/>
</dbReference>
<keyword evidence="2 5" id="KW-0808">Transferase</keyword>
<dbReference type="GO" id="GO:0003723">
    <property type="term" value="F:RNA binding"/>
    <property type="evidence" value="ECO:0007669"/>
    <property type="project" value="UniProtKB-UniRule"/>
</dbReference>
<dbReference type="PANTHER" id="PTHR22807">
    <property type="entry name" value="NOP2 YEAST -RELATED NOL1/NOP2/FMU SUN DOMAIN-CONTAINING"/>
    <property type="match status" value="1"/>
</dbReference>
<evidence type="ECO:0000256" key="2">
    <source>
        <dbReference type="ARBA" id="ARBA00022679"/>
    </source>
</evidence>
<dbReference type="InterPro" id="IPR049560">
    <property type="entry name" value="MeTrfase_RsmB-F_NOP2_cat"/>
</dbReference>
<dbReference type="GO" id="GO:0005730">
    <property type="term" value="C:nucleolus"/>
    <property type="evidence" value="ECO:0007669"/>
    <property type="project" value="TreeGrafter"/>
</dbReference>
<feature type="compositionally biased region" description="Basic and acidic residues" evidence="6">
    <location>
        <begin position="171"/>
        <end position="181"/>
    </location>
</feature>
<evidence type="ECO:0000256" key="3">
    <source>
        <dbReference type="ARBA" id="ARBA00022691"/>
    </source>
</evidence>
<dbReference type="GO" id="GO:0070475">
    <property type="term" value="P:rRNA base methylation"/>
    <property type="evidence" value="ECO:0007669"/>
    <property type="project" value="TreeGrafter"/>
</dbReference>
<name>A0A8S2B3C2_ARAAE</name>
<dbReference type="Proteomes" id="UP000682877">
    <property type="component" value="Chromosome 8"/>
</dbReference>
<feature type="compositionally biased region" description="Basic residues" evidence="6">
    <location>
        <begin position="143"/>
        <end position="153"/>
    </location>
</feature>
<feature type="region of interest" description="Disordered" evidence="6">
    <location>
        <begin position="101"/>
        <end position="216"/>
    </location>
</feature>
<evidence type="ECO:0000256" key="5">
    <source>
        <dbReference type="PROSITE-ProRule" id="PRU01023"/>
    </source>
</evidence>
<evidence type="ECO:0000313" key="8">
    <source>
        <dbReference type="EMBL" id="CAE6242835.1"/>
    </source>
</evidence>
<evidence type="ECO:0000313" key="9">
    <source>
        <dbReference type="Proteomes" id="UP000682877"/>
    </source>
</evidence>
<keyword evidence="3 5" id="KW-0949">S-adenosyl-L-methionine</keyword>
<dbReference type="InterPro" id="IPR001678">
    <property type="entry name" value="MeTrfase_RsmB-F_NOP2_dom"/>
</dbReference>
<dbReference type="InterPro" id="IPR029063">
    <property type="entry name" value="SAM-dependent_MTases_sf"/>
</dbReference>